<keyword evidence="5" id="KW-1185">Reference proteome</keyword>
<dbReference type="InterPro" id="IPR010994">
    <property type="entry name" value="RuvA_2-like"/>
</dbReference>
<dbReference type="Pfam" id="PF02481">
    <property type="entry name" value="DNA_processg_A"/>
    <property type="match status" value="1"/>
</dbReference>
<organism evidence="4 5">
    <name type="scientific">Neomoorella humiferrea</name>
    <dbReference type="NCBI Taxonomy" id="676965"/>
    <lineage>
        <taxon>Bacteria</taxon>
        <taxon>Bacillati</taxon>
        <taxon>Bacillota</taxon>
        <taxon>Clostridia</taxon>
        <taxon>Neomoorellales</taxon>
        <taxon>Neomoorellaceae</taxon>
        <taxon>Neomoorella</taxon>
    </lineage>
</organism>
<dbReference type="SUPFAM" id="SSF47781">
    <property type="entry name" value="RuvA domain 2-like"/>
    <property type="match status" value="1"/>
</dbReference>
<gene>
    <name evidence="4" type="ORF">MOHU_19200</name>
</gene>
<protein>
    <submittedName>
        <fullName evidence="4">Uncharacterized protein</fullName>
    </submittedName>
</protein>
<dbReference type="SUPFAM" id="SSF102405">
    <property type="entry name" value="MCP/YpsA-like"/>
    <property type="match status" value="1"/>
</dbReference>
<dbReference type="GO" id="GO:0009294">
    <property type="term" value="P:DNA-mediated transformation"/>
    <property type="evidence" value="ECO:0007669"/>
    <property type="project" value="InterPro"/>
</dbReference>
<dbReference type="RefSeq" id="WP_106005849.1">
    <property type="nucleotide sequence ID" value="NZ_CP136419.1"/>
</dbReference>
<dbReference type="InterPro" id="IPR003488">
    <property type="entry name" value="DprA"/>
</dbReference>
<dbReference type="PANTHER" id="PTHR43022:SF1">
    <property type="entry name" value="PROTEIN SMF"/>
    <property type="match status" value="1"/>
</dbReference>
<dbReference type="OrthoDB" id="9785707at2"/>
<reference evidence="4 5" key="1">
    <citation type="submission" date="2018-03" db="EMBL/GenBank/DDBJ databases">
        <title>Genome sequence of Moorella humiferrea DSM 23265.</title>
        <authorList>
            <person name="Poehlein A."/>
            <person name="Daniel R."/>
        </authorList>
    </citation>
    <scope>NUCLEOTIDE SEQUENCE [LARGE SCALE GENOMIC DNA]</scope>
    <source>
        <strain evidence="4 5">DSM 23265</strain>
    </source>
</reference>
<dbReference type="AlphaFoldDB" id="A0A2T0ANG1"/>
<evidence type="ECO:0000256" key="1">
    <source>
        <dbReference type="ARBA" id="ARBA00006525"/>
    </source>
</evidence>
<dbReference type="EMBL" id="PVXM01000048">
    <property type="protein sequence ID" value="PRR70504.1"/>
    <property type="molecule type" value="Genomic_DNA"/>
</dbReference>
<name>A0A2T0ANG1_9FIRM</name>
<comment type="caution">
    <text evidence="4">The sequence shown here is derived from an EMBL/GenBank/DDBJ whole genome shotgun (WGS) entry which is preliminary data.</text>
</comment>
<evidence type="ECO:0000259" key="3">
    <source>
        <dbReference type="Pfam" id="PF17782"/>
    </source>
</evidence>
<dbReference type="InterPro" id="IPR041614">
    <property type="entry name" value="DprA_WH"/>
</dbReference>
<dbReference type="InterPro" id="IPR036388">
    <property type="entry name" value="WH-like_DNA-bd_sf"/>
</dbReference>
<comment type="similarity">
    <text evidence="1">Belongs to the DprA/Smf family.</text>
</comment>
<dbReference type="Proteomes" id="UP000238415">
    <property type="component" value="Unassembled WGS sequence"/>
</dbReference>
<feature type="domain" description="Smf/DprA SLOG" evidence="2">
    <location>
        <begin position="77"/>
        <end position="285"/>
    </location>
</feature>
<evidence type="ECO:0000313" key="4">
    <source>
        <dbReference type="EMBL" id="PRR70504.1"/>
    </source>
</evidence>
<sequence length="365" mass="39619">MDERSFWVALQQVPGLGARRFLRLVQIFGSPRAVWEAPDNELLTIEGLGKAISNLLQWRRQVTPKRLMAKLDSAGIKVLTLADEAYPLELKRIYDPPPVLYWRGSRLPGQELRIAIVGTRRATAYGLKVAEQLAEELAAAGVGVVSGLARGIDAAAHRGAIKGNGPTWGILGCGVDVVYPPEHRELYHKVMDHGAIISEYPPGTRPEAGHFPARNRIISGLTKGTVVVEAAAKSGALITADLALEQNRDVFAVPGPVTSRYSQGTNELIKQGARVVTGAGDILAEYVSEYERDSLWQLTPQEYRAEAGLTAAEEKIMAGLSVVPVHLDAILATTGLPPGEVNTALLQLEMRKLIRRLPGGFYLRC</sequence>
<dbReference type="Gene3D" id="1.10.10.10">
    <property type="entry name" value="Winged helix-like DNA-binding domain superfamily/Winged helix DNA-binding domain"/>
    <property type="match status" value="1"/>
</dbReference>
<proteinExistence type="inferred from homology"/>
<evidence type="ECO:0000259" key="2">
    <source>
        <dbReference type="Pfam" id="PF02481"/>
    </source>
</evidence>
<dbReference type="Pfam" id="PF17782">
    <property type="entry name" value="WHD_DprA"/>
    <property type="match status" value="1"/>
</dbReference>
<evidence type="ECO:0000313" key="5">
    <source>
        <dbReference type="Proteomes" id="UP000238415"/>
    </source>
</evidence>
<dbReference type="InterPro" id="IPR057666">
    <property type="entry name" value="DrpA_SLOG"/>
</dbReference>
<accession>A0A2T0ANG1</accession>
<feature type="domain" description="DprA winged helix" evidence="3">
    <location>
        <begin position="302"/>
        <end position="360"/>
    </location>
</feature>
<dbReference type="Gene3D" id="3.40.50.450">
    <property type="match status" value="1"/>
</dbReference>
<dbReference type="NCBIfam" id="TIGR00732">
    <property type="entry name" value="dprA"/>
    <property type="match status" value="1"/>
</dbReference>
<dbReference type="PANTHER" id="PTHR43022">
    <property type="entry name" value="PROTEIN SMF"/>
    <property type="match status" value="1"/>
</dbReference>